<dbReference type="GO" id="GO:0005829">
    <property type="term" value="C:cytosol"/>
    <property type="evidence" value="ECO:0007669"/>
    <property type="project" value="TreeGrafter"/>
</dbReference>
<evidence type="ECO:0000259" key="2">
    <source>
        <dbReference type="Pfam" id="PF26563"/>
    </source>
</evidence>
<dbReference type="InterPro" id="IPR002586">
    <property type="entry name" value="CobQ/CobB/MinD/ParA_Nub-bd_dom"/>
</dbReference>
<feature type="domain" description="Rv3660c-like CheY-like N-terminal" evidence="2">
    <location>
        <begin position="10"/>
        <end position="115"/>
    </location>
</feature>
<gene>
    <name evidence="3" type="ORF">BCF44_104457</name>
</gene>
<dbReference type="PANTHER" id="PTHR43384:SF11">
    <property type="entry name" value="SEPTUM SITE DETERMINING PROTEIN"/>
    <property type="match status" value="1"/>
</dbReference>
<evidence type="ECO:0000313" key="4">
    <source>
        <dbReference type="Proteomes" id="UP000256269"/>
    </source>
</evidence>
<dbReference type="GO" id="GO:0009898">
    <property type="term" value="C:cytoplasmic side of plasma membrane"/>
    <property type="evidence" value="ECO:0007669"/>
    <property type="project" value="TreeGrafter"/>
</dbReference>
<dbReference type="NCBIfam" id="TIGR03815">
    <property type="entry name" value="CpaE_hom_Actino"/>
    <property type="match status" value="1"/>
</dbReference>
<name>A0A3E0HUF9_9PSEU</name>
<dbReference type="InterPro" id="IPR059050">
    <property type="entry name" value="Rv3660c_N"/>
</dbReference>
<dbReference type="RefSeq" id="WP_246015025.1">
    <property type="nucleotide sequence ID" value="NZ_CP144375.1"/>
</dbReference>
<evidence type="ECO:0000259" key="1">
    <source>
        <dbReference type="Pfam" id="PF01656"/>
    </source>
</evidence>
<dbReference type="InterPro" id="IPR050625">
    <property type="entry name" value="ParA/MinD_ATPase"/>
</dbReference>
<dbReference type="GO" id="GO:0051782">
    <property type="term" value="P:negative regulation of cell division"/>
    <property type="evidence" value="ECO:0007669"/>
    <property type="project" value="TreeGrafter"/>
</dbReference>
<reference evidence="3 4" key="1">
    <citation type="submission" date="2018-08" db="EMBL/GenBank/DDBJ databases">
        <title>Genomic Encyclopedia of Archaeal and Bacterial Type Strains, Phase II (KMG-II): from individual species to whole genera.</title>
        <authorList>
            <person name="Goeker M."/>
        </authorList>
    </citation>
    <scope>NUCLEOTIDE SEQUENCE [LARGE SCALE GENOMIC DNA]</scope>
    <source>
        <strain evidence="3 4">DSM 45791</strain>
    </source>
</reference>
<dbReference type="Pfam" id="PF26563">
    <property type="entry name" value="Rv3660c_N"/>
    <property type="match status" value="1"/>
</dbReference>
<dbReference type="SUPFAM" id="SSF52540">
    <property type="entry name" value="P-loop containing nucleoside triphosphate hydrolases"/>
    <property type="match status" value="1"/>
</dbReference>
<dbReference type="GO" id="GO:0016887">
    <property type="term" value="F:ATP hydrolysis activity"/>
    <property type="evidence" value="ECO:0007669"/>
    <property type="project" value="TreeGrafter"/>
</dbReference>
<dbReference type="Proteomes" id="UP000256269">
    <property type="component" value="Unassembled WGS sequence"/>
</dbReference>
<sequence length="358" mass="36902">MDRARPLALVDSDDLLDDLLRVAAAAGCEVDRAADLAAVRAGWAHAPMVVLDERAARRCGEAGLPRRPGVVLLAAGQPPPVMFEHGVAVGAERVVGLPDAESWLAGAIADAVEGPAKDTGRVMAVIGGRGGAGASVFTAAAGYAALRRGRRVLLVDCDPMAGGLDLVLGAERVDGLRWPDLKLSAGRVAASSLHSALPGNERGQTRLTILSCDRGNVELDPNAVATVVSSAKRSGELVICDLPRHQTEPSRAVLDRADLIVVVLPAELRACAAARRLVTRFIEEGRQAQIVVRGPAPGGLRADEVASVVGLDLLTGMLAEPGLAMALEAGKPPNRPRGPLAEAADLAVEVLCGVPDAA</sequence>
<evidence type="ECO:0000313" key="3">
    <source>
        <dbReference type="EMBL" id="REH50182.1"/>
    </source>
</evidence>
<dbReference type="EMBL" id="QUNO01000004">
    <property type="protein sequence ID" value="REH50182.1"/>
    <property type="molecule type" value="Genomic_DNA"/>
</dbReference>
<dbReference type="GO" id="GO:0005524">
    <property type="term" value="F:ATP binding"/>
    <property type="evidence" value="ECO:0007669"/>
    <property type="project" value="TreeGrafter"/>
</dbReference>
<proteinExistence type="predicted"/>
<comment type="caution">
    <text evidence="3">The sequence shown here is derived from an EMBL/GenBank/DDBJ whole genome shotgun (WGS) entry which is preliminary data.</text>
</comment>
<keyword evidence="4" id="KW-1185">Reference proteome</keyword>
<dbReference type="Pfam" id="PF01656">
    <property type="entry name" value="CbiA"/>
    <property type="match status" value="1"/>
</dbReference>
<protein>
    <submittedName>
        <fullName evidence="3">Secretion/DNA translocation related CpaE-like protein</fullName>
    </submittedName>
</protein>
<dbReference type="InterPro" id="IPR027417">
    <property type="entry name" value="P-loop_NTPase"/>
</dbReference>
<accession>A0A3E0HUF9</accession>
<dbReference type="Gene3D" id="3.40.50.300">
    <property type="entry name" value="P-loop containing nucleotide triphosphate hydrolases"/>
    <property type="match status" value="1"/>
</dbReference>
<organism evidence="3 4">
    <name type="scientific">Kutzneria buriramensis</name>
    <dbReference type="NCBI Taxonomy" id="1045776"/>
    <lineage>
        <taxon>Bacteria</taxon>
        <taxon>Bacillati</taxon>
        <taxon>Actinomycetota</taxon>
        <taxon>Actinomycetes</taxon>
        <taxon>Pseudonocardiales</taxon>
        <taxon>Pseudonocardiaceae</taxon>
        <taxon>Kutzneria</taxon>
    </lineage>
</organism>
<dbReference type="PANTHER" id="PTHR43384">
    <property type="entry name" value="SEPTUM SITE-DETERMINING PROTEIN MIND HOMOLOG, CHLOROPLASTIC-RELATED"/>
    <property type="match status" value="1"/>
</dbReference>
<dbReference type="AlphaFoldDB" id="A0A3E0HUF9"/>
<dbReference type="InterPro" id="IPR022521">
    <property type="entry name" value="Rv3660c"/>
</dbReference>
<feature type="domain" description="CobQ/CobB/MinD/ParA nucleotide binding" evidence="1">
    <location>
        <begin position="124"/>
        <end position="162"/>
    </location>
</feature>